<reference evidence="3" key="1">
    <citation type="journal article" date="2018" name="Genome Announc.">
        <title>First complete genome sequence of Yersinia massiliensis.</title>
        <authorList>
            <person name="Thomas M.C."/>
            <person name="Arling V."/>
            <person name="Goji N."/>
            <person name="Janzen T.W."/>
            <person name="Duceppe M.-O."/>
            <person name="Mathews A."/>
            <person name="Carrillo C."/>
            <person name="Amoako K."/>
        </authorList>
    </citation>
    <scope>NUCLEOTIDE SEQUENCE [LARGE SCALE GENOMIC DNA]</scope>
    <source>
        <strain evidence="3">GTA</strain>
    </source>
</reference>
<feature type="transmembrane region" description="Helical" evidence="1">
    <location>
        <begin position="66"/>
        <end position="85"/>
    </location>
</feature>
<organism evidence="2 3">
    <name type="scientific">Yersinia massiliensis</name>
    <dbReference type="NCBI Taxonomy" id="419257"/>
    <lineage>
        <taxon>Bacteria</taxon>
        <taxon>Pseudomonadati</taxon>
        <taxon>Pseudomonadota</taxon>
        <taxon>Gammaproteobacteria</taxon>
        <taxon>Enterobacterales</taxon>
        <taxon>Yersiniaceae</taxon>
        <taxon>Yersinia</taxon>
    </lineage>
</organism>
<dbReference type="Proteomes" id="UP000240908">
    <property type="component" value="Chromosome"/>
</dbReference>
<keyword evidence="1" id="KW-0472">Membrane</keyword>
<keyword evidence="1" id="KW-0812">Transmembrane</keyword>
<evidence type="ECO:0000256" key="1">
    <source>
        <dbReference type="SAM" id="Phobius"/>
    </source>
</evidence>
<evidence type="ECO:0000313" key="2">
    <source>
        <dbReference type="EMBL" id="AVX37873.1"/>
    </source>
</evidence>
<keyword evidence="1" id="KW-1133">Transmembrane helix</keyword>
<feature type="transmembrane region" description="Helical" evidence="1">
    <location>
        <begin position="16"/>
        <end position="38"/>
    </location>
</feature>
<evidence type="ECO:0000313" key="3">
    <source>
        <dbReference type="Proteomes" id="UP000240908"/>
    </source>
</evidence>
<gene>
    <name evidence="2" type="ORF">DA391_09490</name>
</gene>
<dbReference type="EMBL" id="CP028487">
    <property type="protein sequence ID" value="AVX37873.1"/>
    <property type="molecule type" value="Genomic_DNA"/>
</dbReference>
<sequence length="112" mass="12526">MACRFAATALLRREGLGFINTLAASSCAVLAMSVLAGFTDNPLISIDETDNSKGYQPNLEPVPVPLIYLIRVITCTVVEHLRLLFVHNYFTKQSISDHLLNIQFTIFHQFID</sequence>
<dbReference type="PROSITE" id="PS51257">
    <property type="entry name" value="PROKAR_LIPOPROTEIN"/>
    <property type="match status" value="1"/>
</dbReference>
<keyword evidence="3" id="KW-1185">Reference proteome</keyword>
<accession>A0ABM6USL1</accession>
<protein>
    <submittedName>
        <fullName evidence="2">Uncharacterized protein</fullName>
    </submittedName>
</protein>
<name>A0ABM6USL1_9GAMM</name>
<proteinExistence type="predicted"/>